<dbReference type="Proteomes" id="UP000322079">
    <property type="component" value="Chromosome"/>
</dbReference>
<keyword evidence="2" id="KW-0378">Hydrolase</keyword>
<dbReference type="FunFam" id="3.40.50.1820:FF:000049">
    <property type="entry name" value="probable glutamyl endopeptidase, chloroplastic"/>
    <property type="match status" value="1"/>
</dbReference>
<protein>
    <submittedName>
        <fullName evidence="8">S9 family peptidase</fullName>
    </submittedName>
</protein>
<evidence type="ECO:0000313" key="8">
    <source>
        <dbReference type="EMBL" id="QEL55268.1"/>
    </source>
</evidence>
<reference evidence="8 9" key="1">
    <citation type="submission" date="2019-08" db="EMBL/GenBank/DDBJ databases">
        <title>Chromobacterium paludis, a novel bacterium isolated from a Maryland marsh pond.</title>
        <authorList>
            <person name="Blackburn M.B."/>
            <person name="Gundersen-Rindal D.E."/>
        </authorList>
    </citation>
    <scope>NUCLEOTIDE SEQUENCE [LARGE SCALE GENOMIC DNA]</scope>
    <source>
        <strain evidence="9">IIBBL 257-1</strain>
    </source>
</reference>
<dbReference type="InterPro" id="IPR001375">
    <property type="entry name" value="Peptidase_S9_cat"/>
</dbReference>
<sequence>MIRSRPLCTGLALASLLLSASALAEGYQTPAPELAALVNAPRTPFQSLNPQRDTILQTHRPGLPGIADVAQPELRLAGLRLNPKMRAASRFDFGSAMSLLDVGSGKSRPVRGLPAHVRLADSAWSPDGRHVAFSAWGARGVELWLLDVSGARAHRLGAFHLNATTGGGFAWVDKQRLLVKLLPSAQGPAPKKPDTPSGPDIQQSLGGKLSQTRTYPDLLKTPYDADLLDYELSSQLALVDLSGKTRLVGKPDRYLSVQPSPDGQYLLTARLQRPYSTLVPLFRFPQRIDVLDLNGRRVHVVAQRPLRERMPSGFDAVDTGPRDVSWRADKPATLFWAEAQDGGDPSAPSKARDALYLQAAPFQTPPFKLQTLASRFADIQWGRDDLALVSEYWWNTRHLKVWRVRPGQPGQAPELLNERSSEDRYADPGSPAMIRDHNGQAVLQTGPDGNSLYLLGDGASPEGDRPFIDRLDLASNKTTRLWRSQAPWYEAPIAVLDGGRRALLNREQVETPPNLYLQTLGGAAGSPRQLTFFQHPTPQLKGVQKQLLRYKRADGVGLTATLYLPPAYDAKRDGPLPMLMWAYPTEFKSAEAAGQVTDSPYRFNRVSYWGPQAMLARGYAVLDDPSMPIIGAGKQEPNDSYLPQLKMDAQAAVDEVVRLGVADRDRIAIGGHSYGAFMTANLLAHTRLFRAGIARSGAYNRTLTPFGFQSEERNFWQAKNVYQTMSPFNYAEQIKDALLLIHGEADNNPGTFPIQSERLYQALQGLGGTVRLVMLPAESHGYRARESILHMLWEEDRWLDQYVKHAKPRAADASGAQ</sequence>
<dbReference type="GO" id="GO:0006508">
    <property type="term" value="P:proteolysis"/>
    <property type="evidence" value="ECO:0007669"/>
    <property type="project" value="UniProtKB-KW"/>
</dbReference>
<dbReference type="InterPro" id="IPR029058">
    <property type="entry name" value="AB_hydrolase_fold"/>
</dbReference>
<accession>A0A5C1DHY1</accession>
<proteinExistence type="predicted"/>
<evidence type="ECO:0000256" key="6">
    <source>
        <dbReference type="SAM" id="SignalP"/>
    </source>
</evidence>
<dbReference type="PANTHER" id="PTHR42776:SF28">
    <property type="entry name" value="GLUTAMYL ENDOPEPTIDASE, CHLOROPLASTIC-RELATED"/>
    <property type="match status" value="1"/>
</dbReference>
<keyword evidence="4" id="KW-0809">Transit peptide</keyword>
<dbReference type="RefSeq" id="WP_149295634.1">
    <property type="nucleotide sequence ID" value="NZ_CP043473.1"/>
</dbReference>
<dbReference type="PANTHER" id="PTHR42776">
    <property type="entry name" value="SERINE PEPTIDASE S9 FAMILY MEMBER"/>
    <property type="match status" value="1"/>
</dbReference>
<feature type="region of interest" description="Disordered" evidence="5">
    <location>
        <begin position="185"/>
        <end position="208"/>
    </location>
</feature>
<feature type="signal peptide" evidence="6">
    <location>
        <begin position="1"/>
        <end position="24"/>
    </location>
</feature>
<keyword evidence="9" id="KW-1185">Reference proteome</keyword>
<evidence type="ECO:0000256" key="2">
    <source>
        <dbReference type="ARBA" id="ARBA00022801"/>
    </source>
</evidence>
<evidence type="ECO:0000256" key="1">
    <source>
        <dbReference type="ARBA" id="ARBA00022670"/>
    </source>
</evidence>
<evidence type="ECO:0000313" key="9">
    <source>
        <dbReference type="Proteomes" id="UP000322079"/>
    </source>
</evidence>
<dbReference type="SUPFAM" id="SSF53474">
    <property type="entry name" value="alpha/beta-Hydrolases"/>
    <property type="match status" value="1"/>
</dbReference>
<dbReference type="Gene3D" id="2.120.10.30">
    <property type="entry name" value="TolB, C-terminal domain"/>
    <property type="match status" value="1"/>
</dbReference>
<feature type="chain" id="PRO_5022891604" evidence="6">
    <location>
        <begin position="25"/>
        <end position="817"/>
    </location>
</feature>
<dbReference type="AlphaFoldDB" id="A0A5C1DHY1"/>
<keyword evidence="1" id="KW-0645">Protease</keyword>
<feature type="region of interest" description="Disordered" evidence="5">
    <location>
        <begin position="407"/>
        <end position="435"/>
    </location>
</feature>
<dbReference type="KEGG" id="chrm:FYK34_06660"/>
<dbReference type="GO" id="GO:0004252">
    <property type="term" value="F:serine-type endopeptidase activity"/>
    <property type="evidence" value="ECO:0007669"/>
    <property type="project" value="TreeGrafter"/>
</dbReference>
<evidence type="ECO:0000256" key="4">
    <source>
        <dbReference type="ARBA" id="ARBA00022946"/>
    </source>
</evidence>
<name>A0A5C1DHY1_9NEIS</name>
<dbReference type="Gene3D" id="3.40.50.1820">
    <property type="entry name" value="alpha/beta hydrolase"/>
    <property type="match status" value="1"/>
</dbReference>
<feature type="compositionally biased region" description="Basic and acidic residues" evidence="5">
    <location>
        <begin position="416"/>
        <end position="426"/>
    </location>
</feature>
<gene>
    <name evidence="8" type="ORF">FYK34_06660</name>
</gene>
<feature type="domain" description="Peptidase S9 prolyl oligopeptidase catalytic" evidence="7">
    <location>
        <begin position="648"/>
        <end position="804"/>
    </location>
</feature>
<evidence type="ECO:0000256" key="5">
    <source>
        <dbReference type="SAM" id="MobiDB-lite"/>
    </source>
</evidence>
<organism evidence="8 9">
    <name type="scientific">Chromobacterium paludis</name>
    <dbReference type="NCBI Taxonomy" id="2605945"/>
    <lineage>
        <taxon>Bacteria</taxon>
        <taxon>Pseudomonadati</taxon>
        <taxon>Pseudomonadota</taxon>
        <taxon>Betaproteobacteria</taxon>
        <taxon>Neisseriales</taxon>
        <taxon>Chromobacteriaceae</taxon>
        <taxon>Chromobacterium</taxon>
    </lineage>
</organism>
<dbReference type="InterPro" id="IPR011042">
    <property type="entry name" value="6-blade_b-propeller_TolB-like"/>
</dbReference>
<evidence type="ECO:0000256" key="3">
    <source>
        <dbReference type="ARBA" id="ARBA00022825"/>
    </source>
</evidence>
<dbReference type="Pfam" id="PF00326">
    <property type="entry name" value="Peptidase_S9"/>
    <property type="match status" value="1"/>
</dbReference>
<dbReference type="SUPFAM" id="SSF82171">
    <property type="entry name" value="DPP6 N-terminal domain-like"/>
    <property type="match status" value="1"/>
</dbReference>
<dbReference type="EMBL" id="CP043473">
    <property type="protein sequence ID" value="QEL55268.1"/>
    <property type="molecule type" value="Genomic_DNA"/>
</dbReference>
<keyword evidence="3" id="KW-0720">Serine protease</keyword>
<keyword evidence="6" id="KW-0732">Signal</keyword>
<evidence type="ECO:0000259" key="7">
    <source>
        <dbReference type="Pfam" id="PF00326"/>
    </source>
</evidence>